<evidence type="ECO:0000313" key="2">
    <source>
        <dbReference type="EMBL" id="TQF06665.1"/>
    </source>
</evidence>
<dbReference type="RefSeq" id="WP_141637077.1">
    <property type="nucleotide sequence ID" value="NZ_VIGB01000003.1"/>
</dbReference>
<dbReference type="Pfam" id="PF08241">
    <property type="entry name" value="Methyltransf_11"/>
    <property type="match status" value="1"/>
</dbReference>
<reference evidence="2 3" key="1">
    <citation type="submission" date="2019-06" db="EMBL/GenBank/DDBJ databases">
        <title>Description of Kitasatospora acidophila sp. nov. isolated from pine grove soil, and reclassification of Streptomyces novaecaesareae to Kitasatospora novaeceasareae comb. nov.</title>
        <authorList>
            <person name="Kim M.J."/>
        </authorList>
    </citation>
    <scope>NUCLEOTIDE SEQUENCE [LARGE SCALE GENOMIC DNA]</scope>
    <source>
        <strain evidence="2 3">MMS16-CNU292</strain>
    </source>
</reference>
<name>A0A540WC98_9ACTN</name>
<accession>A0A540WC98</accession>
<dbReference type="Gene3D" id="3.40.50.150">
    <property type="entry name" value="Vaccinia Virus protein VP39"/>
    <property type="match status" value="1"/>
</dbReference>
<dbReference type="EMBL" id="VIGB01000003">
    <property type="protein sequence ID" value="TQF06665.1"/>
    <property type="molecule type" value="Genomic_DNA"/>
</dbReference>
<dbReference type="GO" id="GO:0008757">
    <property type="term" value="F:S-adenosylmethionine-dependent methyltransferase activity"/>
    <property type="evidence" value="ECO:0007669"/>
    <property type="project" value="InterPro"/>
</dbReference>
<comment type="caution">
    <text evidence="2">The sequence shown here is derived from an EMBL/GenBank/DDBJ whole genome shotgun (WGS) entry which is preliminary data.</text>
</comment>
<dbReference type="GO" id="GO:0032259">
    <property type="term" value="P:methylation"/>
    <property type="evidence" value="ECO:0007669"/>
    <property type="project" value="UniProtKB-KW"/>
</dbReference>
<gene>
    <name evidence="2" type="ORF">E6W39_36320</name>
</gene>
<dbReference type="CDD" id="cd02440">
    <property type="entry name" value="AdoMet_MTases"/>
    <property type="match status" value="1"/>
</dbReference>
<dbReference type="InterPro" id="IPR013216">
    <property type="entry name" value="Methyltransf_11"/>
</dbReference>
<keyword evidence="2" id="KW-0489">Methyltransferase</keyword>
<protein>
    <submittedName>
        <fullName evidence="2">Class I SAM-dependent methyltransferase</fullName>
    </submittedName>
</protein>
<evidence type="ECO:0000313" key="3">
    <source>
        <dbReference type="Proteomes" id="UP000319103"/>
    </source>
</evidence>
<dbReference type="InterPro" id="IPR029063">
    <property type="entry name" value="SAM-dependent_MTases_sf"/>
</dbReference>
<evidence type="ECO:0000259" key="1">
    <source>
        <dbReference type="Pfam" id="PF08241"/>
    </source>
</evidence>
<dbReference type="SUPFAM" id="SSF53335">
    <property type="entry name" value="S-adenosyl-L-methionine-dependent methyltransferases"/>
    <property type="match status" value="1"/>
</dbReference>
<dbReference type="AlphaFoldDB" id="A0A540WC98"/>
<keyword evidence="2" id="KW-0808">Transferase</keyword>
<feature type="domain" description="Methyltransferase type 11" evidence="1">
    <location>
        <begin position="35"/>
        <end position="147"/>
    </location>
</feature>
<dbReference type="Proteomes" id="UP000319103">
    <property type="component" value="Unassembled WGS sequence"/>
</dbReference>
<sequence length="217" mass="24294">MKTSSLWGAPPSRYYSLLRKVAANAGVEHPTMAVLGCADGKFVLPAARRGFKVWAIDIDEVTLFGGVKKDTSGEVPVPGLANRVKAEGFEDSVEIVHGDFMAVRPDRTFDCVFTSGALQYSNNLDHTLAEMVDAVGDCVKPGGLLYIDYMLPYEEKYQGRPTCPEAPWWQEYFKSRPRWDVKYNRAMPPTLDKAHLDYPVDHYHQWGHVLARLTPGS</sequence>
<keyword evidence="3" id="KW-1185">Reference proteome</keyword>
<proteinExistence type="predicted"/>
<dbReference type="OrthoDB" id="4537712at2"/>
<organism evidence="2 3">
    <name type="scientific">Kitasatospora acidiphila</name>
    <dbReference type="NCBI Taxonomy" id="2567942"/>
    <lineage>
        <taxon>Bacteria</taxon>
        <taxon>Bacillati</taxon>
        <taxon>Actinomycetota</taxon>
        <taxon>Actinomycetes</taxon>
        <taxon>Kitasatosporales</taxon>
        <taxon>Streptomycetaceae</taxon>
        <taxon>Kitasatospora</taxon>
    </lineage>
</organism>